<organism evidence="1 2">
    <name type="scientific">Thermosyntropha lipolytica DSM 11003</name>
    <dbReference type="NCBI Taxonomy" id="1123382"/>
    <lineage>
        <taxon>Bacteria</taxon>
        <taxon>Bacillati</taxon>
        <taxon>Bacillota</taxon>
        <taxon>Clostridia</taxon>
        <taxon>Eubacteriales</taxon>
        <taxon>Syntrophomonadaceae</taxon>
        <taxon>Thermosyntropha</taxon>
    </lineage>
</organism>
<gene>
    <name evidence="1" type="ORF">SAMN02745221_00357</name>
</gene>
<dbReference type="InterPro" id="IPR005358">
    <property type="entry name" value="Puta_zinc/iron-chelating_dom"/>
</dbReference>
<proteinExistence type="predicted"/>
<accession>A0A1M5KFS4</accession>
<evidence type="ECO:0000313" key="1">
    <source>
        <dbReference type="EMBL" id="SHG51460.1"/>
    </source>
</evidence>
<dbReference type="EMBL" id="FQWY01000005">
    <property type="protein sequence ID" value="SHG51460.1"/>
    <property type="molecule type" value="Genomic_DNA"/>
</dbReference>
<evidence type="ECO:0000313" key="2">
    <source>
        <dbReference type="Proteomes" id="UP000242329"/>
    </source>
</evidence>
<name>A0A1M5KFS4_9FIRM</name>
<keyword evidence="2" id="KW-1185">Reference proteome</keyword>
<dbReference type="Pfam" id="PF03692">
    <property type="entry name" value="CxxCxxCC"/>
    <property type="match status" value="1"/>
</dbReference>
<protein>
    <submittedName>
        <fullName evidence="1">Putative zinc-or iron-chelating domain-containing protein</fullName>
    </submittedName>
</protein>
<dbReference type="Proteomes" id="UP000242329">
    <property type="component" value="Unassembled WGS sequence"/>
</dbReference>
<dbReference type="AlphaFoldDB" id="A0A1M5KFS4"/>
<sequence length="209" mass="24401">MKKVEVTKERGKIKIARIDRAASLKDLLDAWQPLCDDKEVAKLYADESNICKGCKINCCHTAYVIPDIIAFKKLASFYRLDYRQFISIYFQEEKVKRGILRLKPEPCIFLEDNICSVYPLRTLLCRFYLCSEIEGNTEELIWNITWTGIAATQVFARQNGLLQNIHNNGLTSFDLLFKKNIDYYAQSPNVLKFMQAEGYEEIMLRDFRI</sequence>
<reference evidence="2" key="1">
    <citation type="submission" date="2016-11" db="EMBL/GenBank/DDBJ databases">
        <authorList>
            <person name="Varghese N."/>
            <person name="Submissions S."/>
        </authorList>
    </citation>
    <scope>NUCLEOTIDE SEQUENCE [LARGE SCALE GENOMIC DNA]</scope>
    <source>
        <strain evidence="2">DSM 11003</strain>
    </source>
</reference>
<dbReference type="OrthoDB" id="277831at2"/>
<dbReference type="STRING" id="1123382.SAMN02745221_00357"/>
<dbReference type="RefSeq" id="WP_073089330.1">
    <property type="nucleotide sequence ID" value="NZ_FQWY01000005.1"/>
</dbReference>